<dbReference type="SUPFAM" id="SSF50129">
    <property type="entry name" value="GroES-like"/>
    <property type="match status" value="1"/>
</dbReference>
<feature type="domain" description="Enoyl reductase (ER)" evidence="2">
    <location>
        <begin position="11"/>
        <end position="351"/>
    </location>
</feature>
<accession>A0A6A6DH84</accession>
<dbReference type="PANTHER" id="PTHR11695:SF294">
    <property type="entry name" value="RETICULON-4-INTERACTING PROTEIN 1, MITOCHONDRIAL"/>
    <property type="match status" value="1"/>
</dbReference>
<dbReference type="OrthoDB" id="201656at2759"/>
<evidence type="ECO:0000313" key="3">
    <source>
        <dbReference type="EMBL" id="KAF2177320.1"/>
    </source>
</evidence>
<sequence>MRAWAFTSCGSHRRVLKLCDIATPRLPANPPKPTYLIRISNSALNPATLLTMSLVPSFMRTKPTIAEMDFSGIVQLVSFPPGASREYHSNCFKPGTKVFGLLDFKKLSIKGVGTLAEYVVAEEDKMAMGVVPEGVDMKEAAALPAVGMTALKMCRAAGLDQGKGEGKSILVNGASGGVGTMAVQIAKAMGANTVVGICPGENEELVRSLGADEVIDYRSNIPVFAHLARHYASQKFDAILDTVGIQSLYESSPSYLKPCGLYVNVGAYEGGMLWITWCALKNLFLPTWLGGTPRKWIFFATEPTYEAAEQLLKYLKEGKVRPVVGSEFEFEEVLQAYDLLSTKHACGKIVIKVQNLDS</sequence>
<dbReference type="InterPro" id="IPR011032">
    <property type="entry name" value="GroES-like_sf"/>
</dbReference>
<dbReference type="PANTHER" id="PTHR11695">
    <property type="entry name" value="ALCOHOL DEHYDROGENASE RELATED"/>
    <property type="match status" value="1"/>
</dbReference>
<dbReference type="Pfam" id="PF13602">
    <property type="entry name" value="ADH_zinc_N_2"/>
    <property type="match status" value="1"/>
</dbReference>
<dbReference type="PROSITE" id="PS01162">
    <property type="entry name" value="QOR_ZETA_CRYSTAL"/>
    <property type="match status" value="1"/>
</dbReference>
<dbReference type="EMBL" id="ML994690">
    <property type="protein sequence ID" value="KAF2177320.1"/>
    <property type="molecule type" value="Genomic_DNA"/>
</dbReference>
<dbReference type="AlphaFoldDB" id="A0A6A6DH84"/>
<dbReference type="GO" id="GO:0016491">
    <property type="term" value="F:oxidoreductase activity"/>
    <property type="evidence" value="ECO:0007669"/>
    <property type="project" value="UniProtKB-KW"/>
</dbReference>
<organism evidence="3 4">
    <name type="scientific">Zopfia rhizophila CBS 207.26</name>
    <dbReference type="NCBI Taxonomy" id="1314779"/>
    <lineage>
        <taxon>Eukaryota</taxon>
        <taxon>Fungi</taxon>
        <taxon>Dikarya</taxon>
        <taxon>Ascomycota</taxon>
        <taxon>Pezizomycotina</taxon>
        <taxon>Dothideomycetes</taxon>
        <taxon>Dothideomycetes incertae sedis</taxon>
        <taxon>Zopfiaceae</taxon>
        <taxon>Zopfia</taxon>
    </lineage>
</organism>
<dbReference type="GO" id="GO:0008270">
    <property type="term" value="F:zinc ion binding"/>
    <property type="evidence" value="ECO:0007669"/>
    <property type="project" value="InterPro"/>
</dbReference>
<keyword evidence="4" id="KW-1185">Reference proteome</keyword>
<gene>
    <name evidence="3" type="ORF">K469DRAFT_742597</name>
</gene>
<dbReference type="CDD" id="cd08267">
    <property type="entry name" value="MDR1"/>
    <property type="match status" value="1"/>
</dbReference>
<dbReference type="Gene3D" id="3.90.180.10">
    <property type="entry name" value="Medium-chain alcohol dehydrogenases, catalytic domain"/>
    <property type="match status" value="1"/>
</dbReference>
<name>A0A6A6DH84_9PEZI</name>
<dbReference type="InterPro" id="IPR036291">
    <property type="entry name" value="NAD(P)-bd_dom_sf"/>
</dbReference>
<dbReference type="GO" id="GO:0005739">
    <property type="term" value="C:mitochondrion"/>
    <property type="evidence" value="ECO:0007669"/>
    <property type="project" value="TreeGrafter"/>
</dbReference>
<dbReference type="Proteomes" id="UP000800200">
    <property type="component" value="Unassembled WGS sequence"/>
</dbReference>
<dbReference type="InterPro" id="IPR002364">
    <property type="entry name" value="Quin_OxRdtase/zeta-crystal_CS"/>
</dbReference>
<dbReference type="SMART" id="SM00829">
    <property type="entry name" value="PKS_ER"/>
    <property type="match status" value="1"/>
</dbReference>
<evidence type="ECO:0000256" key="1">
    <source>
        <dbReference type="ARBA" id="ARBA00023002"/>
    </source>
</evidence>
<proteinExistence type="predicted"/>
<dbReference type="SUPFAM" id="SSF51735">
    <property type="entry name" value="NAD(P)-binding Rossmann-fold domains"/>
    <property type="match status" value="1"/>
</dbReference>
<dbReference type="InterPro" id="IPR020843">
    <property type="entry name" value="ER"/>
</dbReference>
<dbReference type="Gene3D" id="3.40.50.720">
    <property type="entry name" value="NAD(P)-binding Rossmann-like Domain"/>
    <property type="match status" value="1"/>
</dbReference>
<evidence type="ECO:0000313" key="4">
    <source>
        <dbReference type="Proteomes" id="UP000800200"/>
    </source>
</evidence>
<keyword evidence="1" id="KW-0560">Oxidoreductase</keyword>
<evidence type="ECO:0000259" key="2">
    <source>
        <dbReference type="SMART" id="SM00829"/>
    </source>
</evidence>
<dbReference type="InterPro" id="IPR050700">
    <property type="entry name" value="YIM1/Zinc_Alcohol_DH_Fams"/>
</dbReference>
<protein>
    <submittedName>
        <fullName evidence="3">NAD(P)-binding protein</fullName>
    </submittedName>
</protein>
<reference evidence="3" key="1">
    <citation type="journal article" date="2020" name="Stud. Mycol.">
        <title>101 Dothideomycetes genomes: a test case for predicting lifestyles and emergence of pathogens.</title>
        <authorList>
            <person name="Haridas S."/>
            <person name="Albert R."/>
            <person name="Binder M."/>
            <person name="Bloem J."/>
            <person name="Labutti K."/>
            <person name="Salamov A."/>
            <person name="Andreopoulos B."/>
            <person name="Baker S."/>
            <person name="Barry K."/>
            <person name="Bills G."/>
            <person name="Bluhm B."/>
            <person name="Cannon C."/>
            <person name="Castanera R."/>
            <person name="Culley D."/>
            <person name="Daum C."/>
            <person name="Ezra D."/>
            <person name="Gonzalez J."/>
            <person name="Henrissat B."/>
            <person name="Kuo A."/>
            <person name="Liang C."/>
            <person name="Lipzen A."/>
            <person name="Lutzoni F."/>
            <person name="Magnuson J."/>
            <person name="Mondo S."/>
            <person name="Nolan M."/>
            <person name="Ohm R."/>
            <person name="Pangilinan J."/>
            <person name="Park H.-J."/>
            <person name="Ramirez L."/>
            <person name="Alfaro M."/>
            <person name="Sun H."/>
            <person name="Tritt A."/>
            <person name="Yoshinaga Y."/>
            <person name="Zwiers L.-H."/>
            <person name="Turgeon B."/>
            <person name="Goodwin S."/>
            <person name="Spatafora J."/>
            <person name="Crous P."/>
            <person name="Grigoriev I."/>
        </authorList>
    </citation>
    <scope>NUCLEOTIDE SEQUENCE</scope>
    <source>
        <strain evidence="3">CBS 207.26</strain>
    </source>
</reference>